<dbReference type="Gene3D" id="2.60.120.260">
    <property type="entry name" value="Galactose-binding domain-like"/>
    <property type="match status" value="1"/>
</dbReference>
<dbReference type="Gene3D" id="2.60.40.680">
    <property type="match status" value="1"/>
</dbReference>
<dbReference type="CDD" id="cd08547">
    <property type="entry name" value="Type_II_cohesin"/>
    <property type="match status" value="1"/>
</dbReference>
<proteinExistence type="inferred from homology"/>
<feature type="domain" description="GH10" evidence="14">
    <location>
        <begin position="216"/>
        <end position="546"/>
    </location>
</feature>
<dbReference type="InterPro" id="IPR008979">
    <property type="entry name" value="Galactose-bd-like_sf"/>
</dbReference>
<comment type="caution">
    <text evidence="15">The sequence shown here is derived from an EMBL/GenBank/DDBJ whole genome shotgun (WGS) entry which is preliminary data.</text>
</comment>
<keyword evidence="16" id="KW-1185">Reference proteome</keyword>
<keyword evidence="6" id="KW-0677">Repeat</keyword>
<evidence type="ECO:0000256" key="12">
    <source>
        <dbReference type="RuleBase" id="RU361174"/>
    </source>
</evidence>
<dbReference type="AlphaFoldDB" id="A0A5S5CBL9"/>
<dbReference type="SUPFAM" id="SSF63446">
    <property type="entry name" value="Type I dockerin domain"/>
    <property type="match status" value="1"/>
</dbReference>
<accession>A0A5S5CBL9</accession>
<comment type="similarity">
    <text evidence="3 12">Belongs to the glycosyl hydrolase 10 (cellulase F) family.</text>
</comment>
<dbReference type="UniPathway" id="UPA00114"/>
<dbReference type="SUPFAM" id="SSF49785">
    <property type="entry name" value="Galactose-binding domain-like"/>
    <property type="match status" value="1"/>
</dbReference>
<dbReference type="CDD" id="cd14254">
    <property type="entry name" value="Dockerin_II"/>
    <property type="match status" value="1"/>
</dbReference>
<evidence type="ECO:0000256" key="6">
    <source>
        <dbReference type="ARBA" id="ARBA00022737"/>
    </source>
</evidence>
<dbReference type="InterPro" id="IPR036439">
    <property type="entry name" value="Dockerin_dom_sf"/>
</dbReference>
<dbReference type="RefSeq" id="WP_148929143.1">
    <property type="nucleotide sequence ID" value="NZ_VNHS01000003.1"/>
</dbReference>
<evidence type="ECO:0000256" key="13">
    <source>
        <dbReference type="SAM" id="SignalP"/>
    </source>
</evidence>
<keyword evidence="8 12" id="KW-0119">Carbohydrate metabolism</keyword>
<evidence type="ECO:0000256" key="3">
    <source>
        <dbReference type="ARBA" id="ARBA00007495"/>
    </source>
</evidence>
<organism evidence="15 16">
    <name type="scientific">Paenibacillus methanolicus</name>
    <dbReference type="NCBI Taxonomy" id="582686"/>
    <lineage>
        <taxon>Bacteria</taxon>
        <taxon>Bacillati</taxon>
        <taxon>Bacillota</taxon>
        <taxon>Bacilli</taxon>
        <taxon>Bacillales</taxon>
        <taxon>Paenibacillaceae</taxon>
        <taxon>Paenibacillus</taxon>
    </lineage>
</organism>
<dbReference type="InterPro" id="IPR010502">
    <property type="entry name" value="Carb-bd_dom_fam9"/>
</dbReference>
<dbReference type="PROSITE" id="PS00018">
    <property type="entry name" value="EF_HAND_1"/>
    <property type="match status" value="1"/>
</dbReference>
<evidence type="ECO:0000256" key="10">
    <source>
        <dbReference type="ARBA" id="ARBA00023326"/>
    </source>
</evidence>
<dbReference type="PROSITE" id="PS51760">
    <property type="entry name" value="GH10_2"/>
    <property type="match status" value="1"/>
</dbReference>
<dbReference type="OrthoDB" id="9809277at2"/>
<dbReference type="SUPFAM" id="SSF51445">
    <property type="entry name" value="(Trans)glycosidases"/>
    <property type="match status" value="1"/>
</dbReference>
<dbReference type="Gene3D" id="2.60.40.1190">
    <property type="match status" value="1"/>
</dbReference>
<dbReference type="GO" id="GO:0045493">
    <property type="term" value="P:xylan catabolic process"/>
    <property type="evidence" value="ECO:0007669"/>
    <property type="project" value="UniProtKB-UniPathway"/>
</dbReference>
<dbReference type="Proteomes" id="UP000323257">
    <property type="component" value="Unassembled WGS sequence"/>
</dbReference>
<dbReference type="Gene3D" id="1.10.1330.10">
    <property type="entry name" value="Dockerin domain"/>
    <property type="match status" value="1"/>
</dbReference>
<dbReference type="Pfam" id="PF00331">
    <property type="entry name" value="Glyco_hydro_10"/>
    <property type="match status" value="1"/>
</dbReference>
<dbReference type="InterPro" id="IPR003305">
    <property type="entry name" value="CenC_carb-bd"/>
</dbReference>
<evidence type="ECO:0000313" key="15">
    <source>
        <dbReference type="EMBL" id="TYP76771.1"/>
    </source>
</evidence>
<feature type="signal peptide" evidence="13">
    <location>
        <begin position="1"/>
        <end position="32"/>
    </location>
</feature>
<feature type="chain" id="PRO_5024407990" description="Beta-xylanase" evidence="13">
    <location>
        <begin position="33"/>
        <end position="948"/>
    </location>
</feature>
<dbReference type="InterPro" id="IPR002102">
    <property type="entry name" value="Cohesin_dom"/>
</dbReference>
<dbReference type="CDD" id="cd00005">
    <property type="entry name" value="CBM9_like_1"/>
    <property type="match status" value="1"/>
</dbReference>
<dbReference type="Pfam" id="PF06452">
    <property type="entry name" value="CBM9_1"/>
    <property type="match status" value="1"/>
</dbReference>
<gene>
    <name evidence="15" type="ORF">BCM02_103435</name>
</gene>
<dbReference type="EMBL" id="VNHS01000003">
    <property type="protein sequence ID" value="TYP76771.1"/>
    <property type="molecule type" value="Genomic_DNA"/>
</dbReference>
<keyword evidence="4 15" id="KW-0858">Xylan degradation</keyword>
<dbReference type="SUPFAM" id="SSF49384">
    <property type="entry name" value="Carbohydrate-binding domain"/>
    <property type="match status" value="1"/>
</dbReference>
<dbReference type="GO" id="GO:0030246">
    <property type="term" value="F:carbohydrate binding"/>
    <property type="evidence" value="ECO:0007669"/>
    <property type="project" value="InterPro"/>
</dbReference>
<dbReference type="EC" id="3.2.1.8" evidence="12"/>
<evidence type="ECO:0000256" key="8">
    <source>
        <dbReference type="ARBA" id="ARBA00023277"/>
    </source>
</evidence>
<evidence type="ECO:0000256" key="2">
    <source>
        <dbReference type="ARBA" id="ARBA00004851"/>
    </source>
</evidence>
<dbReference type="InterPro" id="IPR008965">
    <property type="entry name" value="CBM2/CBM3_carb-bd_dom_sf"/>
</dbReference>
<evidence type="ECO:0000256" key="4">
    <source>
        <dbReference type="ARBA" id="ARBA00022651"/>
    </source>
</evidence>
<sequence length="948" mass="102754">MRRRFKQTISQVLAAALLIPAVWLAPATEASASAANNSIIAKTASVTHDVEVTEASAVSFDAITFENQTAGGFAGRAGTETLTVTNEANHTEGGSYALKVEGRTQTWNGPALRVEPFVDQGYEYKISAWVKLISPASSQLQLSTQVGEGNTASYNSLQGKTIRAEDGWVLLEGSYRYSSLGDGFVTIYVESASDATASFYIDDIRMERGSAPVVIQKDLKPIQVAYQNDFLIGNVASAADLSGVKLELLKQHHTVITAENAMKPDATQPTKGNFTWADNLVDAALAEGLSVHGHVLVWHQQTPAWMNTASGSPLSREEALANMRTHIKTVMEHYGDRVISWDVVNEAMNDNPSNPTDWKAALRKSDWYNAIGEDFVEQAFLAAREVLDSHPEWDIKLYYNDYNDDNQNKAQAIYSMVKEFNEKYAKTHPGKLLVDGIGMQAHYSVNTNPNNVKLSLEKFISLGVEVSVTELDIQAGSDGVLTEEQAIDQAYLYAQLFQLYREHAEHIARVTFWGLSDATSWRSANNPLLFDKDLQAKPAYYGVIDPEKFMAEHPPTSGNANQGSASFAAPVVDGTVDEAWSQAQPMPVNRYQTAWQGASGTAKALWDDQNLYVLVQVKDTQLDKTNVNAWEQDSVEIFVDPNNAKTSSYQEDDGQYRVNFDNETSFNPASIADGFVSAVQKSGTNYTVEVKIPLNSLSPADGKKLGFDVQINDAKDGIRQSIAAWNDATGTGYMDPSVFGELTLTGKANNSDEPAAALSGPAQVFTGHSFELKYGLTNVKADNGILAQDITFTYDPEKLQFVGATSLEEAIDVIGVNKDTAGKVRILLASKGAGNAVTADGALLKLEWKALRPAASAGIQLAQAELANGEGEEVSLAAAGHAIRIVDQPSGDLNNDGRYSIGDLAMAASAYGKKAADPDWSQYSKMDLNHDGMIDVIDLSAIASLILQ</sequence>
<keyword evidence="9 12" id="KW-0326">Glycosidase</keyword>
<evidence type="ECO:0000313" key="16">
    <source>
        <dbReference type="Proteomes" id="UP000323257"/>
    </source>
</evidence>
<comment type="catalytic activity">
    <reaction evidence="1 12">
        <text>Endohydrolysis of (1-&gt;4)-beta-D-xylosidic linkages in xylans.</text>
        <dbReference type="EC" id="3.2.1.8"/>
    </reaction>
</comment>
<dbReference type="SUPFAM" id="SSF49344">
    <property type="entry name" value="CBD9-like"/>
    <property type="match status" value="1"/>
</dbReference>
<keyword evidence="5 13" id="KW-0732">Signal</keyword>
<dbReference type="PANTHER" id="PTHR31490:SF88">
    <property type="entry name" value="BETA-XYLANASE"/>
    <property type="match status" value="1"/>
</dbReference>
<dbReference type="Pfam" id="PF00963">
    <property type="entry name" value="Cohesin"/>
    <property type="match status" value="1"/>
</dbReference>
<dbReference type="InterPro" id="IPR044846">
    <property type="entry name" value="GH10"/>
</dbReference>
<feature type="active site" description="Nucleophile" evidence="11">
    <location>
        <position position="470"/>
    </location>
</feature>
<dbReference type="InterPro" id="IPR017853">
    <property type="entry name" value="GH"/>
</dbReference>
<dbReference type="Pfam" id="PF02018">
    <property type="entry name" value="CBM_4_9"/>
    <property type="match status" value="1"/>
</dbReference>
<evidence type="ECO:0000256" key="7">
    <source>
        <dbReference type="ARBA" id="ARBA00022801"/>
    </source>
</evidence>
<dbReference type="InterPro" id="IPR031158">
    <property type="entry name" value="GH10_AS"/>
</dbReference>
<evidence type="ECO:0000256" key="11">
    <source>
        <dbReference type="PROSITE-ProRule" id="PRU10061"/>
    </source>
</evidence>
<evidence type="ECO:0000256" key="9">
    <source>
        <dbReference type="ARBA" id="ARBA00023295"/>
    </source>
</evidence>
<evidence type="ECO:0000256" key="1">
    <source>
        <dbReference type="ARBA" id="ARBA00000681"/>
    </source>
</evidence>
<name>A0A5S5CBL9_9BACL</name>
<keyword evidence="7 12" id="KW-0378">Hydrolase</keyword>
<dbReference type="GO" id="GO:0031176">
    <property type="term" value="F:endo-1,4-beta-xylanase activity"/>
    <property type="evidence" value="ECO:0007669"/>
    <property type="project" value="UniProtKB-EC"/>
</dbReference>
<dbReference type="PRINTS" id="PR00134">
    <property type="entry name" value="GLHYDRLASE10"/>
</dbReference>
<dbReference type="PANTHER" id="PTHR31490">
    <property type="entry name" value="GLYCOSYL HYDROLASE"/>
    <property type="match status" value="1"/>
</dbReference>
<keyword evidence="10 12" id="KW-0624">Polysaccharide degradation</keyword>
<dbReference type="SMART" id="SM00633">
    <property type="entry name" value="Glyco_10"/>
    <property type="match status" value="1"/>
</dbReference>
<dbReference type="InterPro" id="IPR001000">
    <property type="entry name" value="GH10_dom"/>
</dbReference>
<evidence type="ECO:0000259" key="14">
    <source>
        <dbReference type="PROSITE" id="PS51760"/>
    </source>
</evidence>
<dbReference type="PROSITE" id="PS00591">
    <property type="entry name" value="GH10_1"/>
    <property type="match status" value="1"/>
</dbReference>
<dbReference type="InterPro" id="IPR018247">
    <property type="entry name" value="EF_Hand_1_Ca_BS"/>
</dbReference>
<protein>
    <recommendedName>
        <fullName evidence="12">Beta-xylanase</fullName>
        <ecNumber evidence="12">3.2.1.8</ecNumber>
    </recommendedName>
</protein>
<evidence type="ECO:0000256" key="5">
    <source>
        <dbReference type="ARBA" id="ARBA00022729"/>
    </source>
</evidence>
<comment type="pathway">
    <text evidence="2">Glycan degradation; xylan degradation.</text>
</comment>
<dbReference type="Gene3D" id="3.20.20.80">
    <property type="entry name" value="Glycosidases"/>
    <property type="match status" value="1"/>
</dbReference>
<reference evidence="15 16" key="1">
    <citation type="submission" date="2019-07" db="EMBL/GenBank/DDBJ databases">
        <title>Genomic Encyclopedia of Type Strains, Phase III (KMG-III): the genomes of soil and plant-associated and newly described type strains.</title>
        <authorList>
            <person name="Whitman W."/>
        </authorList>
    </citation>
    <scope>NUCLEOTIDE SEQUENCE [LARGE SCALE GENOMIC DNA]</scope>
    <source>
        <strain evidence="15 16">BL24</strain>
    </source>
</reference>